<evidence type="ECO:0000313" key="2">
    <source>
        <dbReference type="EMBL" id="EDM80496.1"/>
    </source>
</evidence>
<reference evidence="2 3" key="1">
    <citation type="submission" date="2007-06" db="EMBL/GenBank/DDBJ databases">
        <authorList>
            <person name="Shimkets L."/>
            <person name="Ferriera S."/>
            <person name="Johnson J."/>
            <person name="Kravitz S."/>
            <person name="Beeson K."/>
            <person name="Sutton G."/>
            <person name="Rogers Y.-H."/>
            <person name="Friedman R."/>
            <person name="Frazier M."/>
            <person name="Venter J.C."/>
        </authorList>
    </citation>
    <scope>NUCLEOTIDE SEQUENCE [LARGE SCALE GENOMIC DNA]</scope>
    <source>
        <strain evidence="2 3">SIR-1</strain>
    </source>
</reference>
<dbReference type="GO" id="GO:0051920">
    <property type="term" value="F:peroxiredoxin activity"/>
    <property type="evidence" value="ECO:0007669"/>
    <property type="project" value="InterPro"/>
</dbReference>
<organism evidence="2 3">
    <name type="scientific">Plesiocystis pacifica SIR-1</name>
    <dbReference type="NCBI Taxonomy" id="391625"/>
    <lineage>
        <taxon>Bacteria</taxon>
        <taxon>Pseudomonadati</taxon>
        <taxon>Myxococcota</taxon>
        <taxon>Polyangia</taxon>
        <taxon>Nannocystales</taxon>
        <taxon>Nannocystaceae</taxon>
        <taxon>Plesiocystis</taxon>
    </lineage>
</organism>
<feature type="domain" description="Carboxymuconolactone decarboxylase-like" evidence="1">
    <location>
        <begin position="53"/>
        <end position="116"/>
    </location>
</feature>
<dbReference type="PANTHER" id="PTHR35446">
    <property type="entry name" value="SI:CH211-175M2.5"/>
    <property type="match status" value="1"/>
</dbReference>
<dbReference type="RefSeq" id="WP_006970357.1">
    <property type="nucleotide sequence ID" value="NZ_ABCS01000010.1"/>
</dbReference>
<comment type="caution">
    <text evidence="2">The sequence shown here is derived from an EMBL/GenBank/DDBJ whole genome shotgun (WGS) entry which is preliminary data.</text>
</comment>
<dbReference type="SUPFAM" id="SSF69118">
    <property type="entry name" value="AhpD-like"/>
    <property type="match status" value="1"/>
</dbReference>
<dbReference type="Gene3D" id="1.20.1290.10">
    <property type="entry name" value="AhpD-like"/>
    <property type="match status" value="1"/>
</dbReference>
<protein>
    <submittedName>
        <fullName evidence="2">Uncharacterized peroxidase-related enzyme</fullName>
    </submittedName>
</protein>
<dbReference type="eggNOG" id="COG2128">
    <property type="taxonomic scope" value="Bacteria"/>
</dbReference>
<gene>
    <name evidence="2" type="ORF">PPSIR1_41834</name>
</gene>
<dbReference type="NCBIfam" id="TIGR01926">
    <property type="entry name" value="peroxid_rel"/>
    <property type="match status" value="1"/>
</dbReference>
<keyword evidence="2" id="KW-0560">Oxidoreductase</keyword>
<keyword evidence="2" id="KW-0575">Peroxidase</keyword>
<dbReference type="InterPro" id="IPR004675">
    <property type="entry name" value="AhpD_core"/>
</dbReference>
<dbReference type="AlphaFoldDB" id="A6G0V8"/>
<dbReference type="PANTHER" id="PTHR35446:SF2">
    <property type="entry name" value="CARBOXYMUCONOLACTONE DECARBOXYLASE-LIKE DOMAIN-CONTAINING PROTEIN"/>
    <property type="match status" value="1"/>
</dbReference>
<dbReference type="Proteomes" id="UP000005801">
    <property type="component" value="Unassembled WGS sequence"/>
</dbReference>
<sequence length="205" mass="22038">MAWIRTLTRAEATGRLAKLYRAIAGSSEADDDQGQIDNILRVHSLRPRTLEGHLALYKAALHSAPTSLSKVETELVGAYVSALNGCRYCVEHHRAALARRLSGPEEAAALLDAALEGAPHPGLSARARAMLGYADKLTRSPQAMVEGDLRPLREQGLDDATILELNQVVAYFAYANRTVLGLGVDTLGEVLGLHPPDGGDSLEHR</sequence>
<dbReference type="NCBIfam" id="TIGR00778">
    <property type="entry name" value="ahpD_dom"/>
    <property type="match status" value="1"/>
</dbReference>
<dbReference type="OrthoDB" id="9801997at2"/>
<proteinExistence type="predicted"/>
<evidence type="ECO:0000313" key="3">
    <source>
        <dbReference type="Proteomes" id="UP000005801"/>
    </source>
</evidence>
<dbReference type="InterPro" id="IPR003779">
    <property type="entry name" value="CMD-like"/>
</dbReference>
<dbReference type="EMBL" id="ABCS01000010">
    <property type="protein sequence ID" value="EDM80496.1"/>
    <property type="molecule type" value="Genomic_DNA"/>
</dbReference>
<dbReference type="Pfam" id="PF02627">
    <property type="entry name" value="CMD"/>
    <property type="match status" value="1"/>
</dbReference>
<dbReference type="InterPro" id="IPR010195">
    <property type="entry name" value="Uncharacterised_peroxidase-rel"/>
</dbReference>
<accession>A6G0V8</accession>
<dbReference type="InterPro" id="IPR029032">
    <property type="entry name" value="AhpD-like"/>
</dbReference>
<dbReference type="STRING" id="391625.PPSIR1_41834"/>
<keyword evidence="3" id="KW-1185">Reference proteome</keyword>
<evidence type="ECO:0000259" key="1">
    <source>
        <dbReference type="Pfam" id="PF02627"/>
    </source>
</evidence>
<name>A6G0V8_9BACT</name>